<dbReference type="Gene3D" id="3.30.70.1820">
    <property type="entry name" value="L1 transposable element, RRM domain"/>
    <property type="match status" value="1"/>
</dbReference>
<evidence type="ECO:0000256" key="1">
    <source>
        <dbReference type="SAM" id="Coils"/>
    </source>
</evidence>
<keyword evidence="4" id="KW-1185">Reference proteome</keyword>
<dbReference type="EMBL" id="JBBPFD010000004">
    <property type="protein sequence ID" value="KAK7930424.1"/>
    <property type="molecule type" value="Genomic_DNA"/>
</dbReference>
<gene>
    <name evidence="3" type="ORF">WMY93_006819</name>
</gene>
<feature type="region of interest" description="Disordered" evidence="2">
    <location>
        <begin position="1"/>
        <end position="47"/>
    </location>
</feature>
<organism evidence="3 4">
    <name type="scientific">Mugilogobius chulae</name>
    <name type="common">yellowstripe goby</name>
    <dbReference type="NCBI Taxonomy" id="88201"/>
    <lineage>
        <taxon>Eukaryota</taxon>
        <taxon>Metazoa</taxon>
        <taxon>Chordata</taxon>
        <taxon>Craniata</taxon>
        <taxon>Vertebrata</taxon>
        <taxon>Euteleostomi</taxon>
        <taxon>Actinopterygii</taxon>
        <taxon>Neopterygii</taxon>
        <taxon>Teleostei</taxon>
        <taxon>Neoteleostei</taxon>
        <taxon>Acanthomorphata</taxon>
        <taxon>Gobiaria</taxon>
        <taxon>Gobiiformes</taxon>
        <taxon>Gobioidei</taxon>
        <taxon>Gobiidae</taxon>
        <taxon>Gobionellinae</taxon>
        <taxon>Mugilogobius</taxon>
    </lineage>
</organism>
<proteinExistence type="predicted"/>
<evidence type="ECO:0000256" key="2">
    <source>
        <dbReference type="SAM" id="MobiDB-lite"/>
    </source>
</evidence>
<reference evidence="4" key="1">
    <citation type="submission" date="2024-04" db="EMBL/GenBank/DDBJ databases">
        <title>Salinicola lusitanus LLJ914,a marine bacterium isolated from the Okinawa Trough.</title>
        <authorList>
            <person name="Li J."/>
        </authorList>
    </citation>
    <scope>NUCLEOTIDE SEQUENCE [LARGE SCALE GENOMIC DNA]</scope>
</reference>
<evidence type="ECO:0000313" key="4">
    <source>
        <dbReference type="Proteomes" id="UP001460270"/>
    </source>
</evidence>
<sequence length="276" mass="31619">MPREKPDASDKLAPVSKGSDHEYSMDVSTPSAKRKSPITPTKPSVPPNKVIVSNKNDAELSTLTAAIEKLTARFDEFEGRLRDNSVILANLTKITEVNAAEIKDCKTKLRDLEKEVPALVKENADLKERVLEIERYKRRWNLKMQGLKEKHEENTRKEVLDILAKIAPQHASILNIAVDTVHRLGRREVGRHRQIIIQFTMRHYRDIFWKQSKDSKACKDLGVFFKQDFCKFDREARAAVWPKMEQARAAGQNVYYRGHIGYVNGVRVLPGVYEIA</sequence>
<feature type="compositionally biased region" description="Basic and acidic residues" evidence="2">
    <location>
        <begin position="1"/>
        <end position="10"/>
    </location>
</feature>
<dbReference type="Proteomes" id="UP001460270">
    <property type="component" value="Unassembled WGS sequence"/>
</dbReference>
<name>A0AAW0PV35_9GOBI</name>
<keyword evidence="1" id="KW-0175">Coiled coil</keyword>
<protein>
    <submittedName>
        <fullName evidence="3">Uncharacterized protein</fullName>
    </submittedName>
</protein>
<dbReference type="AlphaFoldDB" id="A0AAW0PV35"/>
<comment type="caution">
    <text evidence="3">The sequence shown here is derived from an EMBL/GenBank/DDBJ whole genome shotgun (WGS) entry which is preliminary data.</text>
</comment>
<feature type="coiled-coil region" evidence="1">
    <location>
        <begin position="60"/>
        <end position="129"/>
    </location>
</feature>
<evidence type="ECO:0000313" key="3">
    <source>
        <dbReference type="EMBL" id="KAK7930424.1"/>
    </source>
</evidence>
<accession>A0AAW0PV35</accession>